<organism evidence="1 2">
    <name type="scientific">Apibacter adventoris</name>
    <dbReference type="NCBI Taxonomy" id="1679466"/>
    <lineage>
        <taxon>Bacteria</taxon>
        <taxon>Pseudomonadati</taxon>
        <taxon>Bacteroidota</taxon>
        <taxon>Flavobacteriia</taxon>
        <taxon>Flavobacteriales</taxon>
        <taxon>Weeksellaceae</taxon>
        <taxon>Apibacter</taxon>
    </lineage>
</organism>
<gene>
    <name evidence="1" type="ORF">C4S77_05210</name>
</gene>
<dbReference type="EMBL" id="PSZM01000036">
    <property type="protein sequence ID" value="PQL93064.1"/>
    <property type="molecule type" value="Genomic_DNA"/>
</dbReference>
<dbReference type="SUPFAM" id="SSF49464">
    <property type="entry name" value="Carboxypeptidase regulatory domain-like"/>
    <property type="match status" value="1"/>
</dbReference>
<dbReference type="Pfam" id="PF13715">
    <property type="entry name" value="CarbopepD_reg_2"/>
    <property type="match status" value="1"/>
</dbReference>
<dbReference type="RefSeq" id="WP_105246580.1">
    <property type="nucleotide sequence ID" value="NZ_PSZM01000036.1"/>
</dbReference>
<evidence type="ECO:0000313" key="2">
    <source>
        <dbReference type="Proteomes" id="UP000238042"/>
    </source>
</evidence>
<name>A0A2S8AE11_9FLAO</name>
<proteinExistence type="predicted"/>
<dbReference type="Gene3D" id="2.60.40.1120">
    <property type="entry name" value="Carboxypeptidase-like, regulatory domain"/>
    <property type="match status" value="1"/>
</dbReference>
<protein>
    <submittedName>
        <fullName evidence="1">Prevent-host-death protein</fullName>
    </submittedName>
</protein>
<evidence type="ECO:0000313" key="1">
    <source>
        <dbReference type="EMBL" id="PQL93064.1"/>
    </source>
</evidence>
<reference evidence="1 2" key="1">
    <citation type="submission" date="2018-02" db="EMBL/GenBank/DDBJ databases">
        <title>Genome sequences of Apibacter spp., gut symbionts of Asian honey bees.</title>
        <authorList>
            <person name="Kwong W.K."/>
            <person name="Steele M.I."/>
            <person name="Moran N.A."/>
        </authorList>
    </citation>
    <scope>NUCLEOTIDE SEQUENCE [LARGE SCALE GENOMIC DNA]</scope>
    <source>
        <strain evidence="2">wkB301</strain>
    </source>
</reference>
<dbReference type="SUPFAM" id="SSF56935">
    <property type="entry name" value="Porins"/>
    <property type="match status" value="1"/>
</dbReference>
<comment type="caution">
    <text evidence="1">The sequence shown here is derived from an EMBL/GenBank/DDBJ whole genome shotgun (WGS) entry which is preliminary data.</text>
</comment>
<dbReference type="AlphaFoldDB" id="A0A2S8AE11"/>
<dbReference type="Proteomes" id="UP000238042">
    <property type="component" value="Unassembled WGS sequence"/>
</dbReference>
<sequence>MKYFVISFLIGFLCYAHIKAQVTNDQFTQTIRGITVDSQSGKPLSFISIGISDIPEIGTTTDEQGNFILKNVPVGRHTIQATCIGYQPFFIREILVTTSKEVYLEIPMTESSHELSEITISAYEKDAPINKMALTGARMLSVEEASRFAGGLDDPARLISSFAGIASAPSSNGISVHGNAPHLLQWRLEDVEIPNPNHFADIQTLGGGILSSLSNKVLGNSDFFSAAFPAEYGNAVSGVFDMRMRNGNTQNREYTLQIGTLGIDLASEGAINKKQNSSYIINYRYSLIGLMNKIDKDSTSNHFNYQDLNFKLNFPTKKTGTFSVWGTALYDSYKQKFEKDQEKWEYFSDRNKGQSKQYMLSGGLTHRYFFNDNTMLKSSLASTYAKYNVKQDVFDANMNSTPYGYLDSHTTNLIFNASLNKKFSHRFTNKTGFTYTKMFYGMNLQKAPHEAYPLETISQGKGNTELISGYTSASFGLSDRVTFNQGIYSQILTLNNHWTIEPRISMKWKSGDRTYFAIAYGMHSRMEKIDVFFVKTQSTGSKSMNKDLDFTKAHHAMFTYSYKLSDNTNLKIEPYFQYLYDVPVIADSSYSVLNRDQFYVEEPLVNKGKGTNLGIDITLERYLNKGYYYLITATLFDSRYKGGDGVWHNTKFNRNYILNASGGKEWIFGKRKNKILSANLRLTLQGGDRYSPLDVEATMNDPDKEAQYNERKAYSKQLGAMLLLNYTLSYRVNNKKRSYEWGIVGLNATSAKEFYGHRYNFKTGAIEKYRDSSSIGNLYYKLEF</sequence>
<dbReference type="OrthoDB" id="9804995at2"/>
<keyword evidence="2" id="KW-1185">Reference proteome</keyword>
<accession>A0A2S8AE11</accession>
<dbReference type="InterPro" id="IPR008969">
    <property type="entry name" value="CarboxyPept-like_regulatory"/>
</dbReference>